<dbReference type="Proteomes" id="UP001283361">
    <property type="component" value="Unassembled WGS sequence"/>
</dbReference>
<sequence length="672" mass="75241">MYLKRHNHSILGKQHVDSNQYPNDVFNRYPCSPVRCTVDLILRVGWGQHVDSNQYPNDVFNRYPCSPVRCTVDLILRVGWGQHVDSNQYPNDVFNRYPCSPVRCTVDLILRVGWGQHVDSNQYPNDVFNRYPCSPVRCTVDLILRVGWGQHVDSNQYPNDVFNRYPCSPVRCTVDLILRVGWGQHVDSNQYPNDVFNRYPCSSERCTVDLILRLKPELTEVSPQHNKDNTKYKTMACGESPGLNLLLIGKTGVGKSRTGNSILGKKAFNVSCVTESETATADFDVRMYKGRLIKVVDLPGVCDTKLDEKEGFKLVETKVKEAMLICPEGYDGFLYVGRYGSRFTSEDMKVFEFLTKIFGPDFTKQMFILVLTAGDNFEDDHAEDGLTFEDWCRNERGYFRDVMRECGNRIMLFNNATKDEAEKTKQFDKLLSFIMAIDKKYTDENFERAMLLKGDEKYKQEQILTKVSLLLDKLQETKGKYSQDKLLELSEECSRVLLFIQRQDQHASFSRQIREKLEGLKESVDRGYSLYIHNQENINENQESAINQIRGIEKEIKFSIHELHLSYKEIKQNYRVNIFHLVGFALVCVFTGVAVAAAVGGAVALAGAGGVAAVAGSAGGTAGVAAGVDAAVAAGSAVAAQAAVIAGSVGGAVGSATSAFAGRFLHQNINNQ</sequence>
<feature type="domain" description="AIG1-type G" evidence="5">
    <location>
        <begin position="240"/>
        <end position="450"/>
    </location>
</feature>
<keyword evidence="4" id="KW-1133">Transmembrane helix</keyword>
<dbReference type="InterPro" id="IPR045058">
    <property type="entry name" value="GIMA/IAN/Toc"/>
</dbReference>
<keyword evidence="3" id="KW-0342">GTP-binding</keyword>
<keyword evidence="7" id="KW-1185">Reference proteome</keyword>
<keyword evidence="2" id="KW-0547">Nucleotide-binding</keyword>
<evidence type="ECO:0000313" key="7">
    <source>
        <dbReference type="Proteomes" id="UP001283361"/>
    </source>
</evidence>
<dbReference type="PANTHER" id="PTHR10903">
    <property type="entry name" value="GTPASE, IMAP FAMILY MEMBER-RELATED"/>
    <property type="match status" value="1"/>
</dbReference>
<comment type="similarity">
    <text evidence="1">Belongs to the TRAFAC class TrmE-Era-EngA-EngB-Septin-like GTPase superfamily. AIG1/Toc34/Toc159-like paraseptin GTPase family. IAN subfamily.</text>
</comment>
<feature type="transmembrane region" description="Helical" evidence="4">
    <location>
        <begin position="578"/>
        <end position="605"/>
    </location>
</feature>
<reference evidence="6" key="1">
    <citation type="journal article" date="2023" name="G3 (Bethesda)">
        <title>A reference genome for the long-term kleptoplast-retaining sea slug Elysia crispata morphotype clarki.</title>
        <authorList>
            <person name="Eastman K.E."/>
            <person name="Pendleton A.L."/>
            <person name="Shaikh M.A."/>
            <person name="Suttiyut T."/>
            <person name="Ogas R."/>
            <person name="Tomko P."/>
            <person name="Gavelis G."/>
            <person name="Widhalm J.R."/>
            <person name="Wisecaver J.H."/>
        </authorList>
    </citation>
    <scope>NUCLEOTIDE SEQUENCE</scope>
    <source>
        <strain evidence="6">ECLA1</strain>
    </source>
</reference>
<evidence type="ECO:0000256" key="2">
    <source>
        <dbReference type="ARBA" id="ARBA00022741"/>
    </source>
</evidence>
<keyword evidence="4" id="KW-0812">Transmembrane</keyword>
<accession>A0AAE0YRA6</accession>
<name>A0AAE0YRA6_9GAST</name>
<dbReference type="PANTHER" id="PTHR10903:SF184">
    <property type="entry name" value="GTP-BINDING PROTEIN A"/>
    <property type="match status" value="1"/>
</dbReference>
<comment type="caution">
    <text evidence="6">The sequence shown here is derived from an EMBL/GenBank/DDBJ whole genome shotgun (WGS) entry which is preliminary data.</text>
</comment>
<protein>
    <recommendedName>
        <fullName evidence="5">AIG1-type G domain-containing protein</fullName>
    </recommendedName>
</protein>
<dbReference type="Gene3D" id="3.40.50.300">
    <property type="entry name" value="P-loop containing nucleotide triphosphate hydrolases"/>
    <property type="match status" value="1"/>
</dbReference>
<dbReference type="FunFam" id="3.40.50.300:FF:000840">
    <property type="entry name" value="Immune-associated nucleotide-binding protein 9"/>
    <property type="match status" value="1"/>
</dbReference>
<dbReference type="Pfam" id="PF04548">
    <property type="entry name" value="AIG1"/>
    <property type="match status" value="1"/>
</dbReference>
<evidence type="ECO:0000256" key="4">
    <source>
        <dbReference type="SAM" id="Phobius"/>
    </source>
</evidence>
<dbReference type="PROSITE" id="PS51720">
    <property type="entry name" value="G_AIG1"/>
    <property type="match status" value="1"/>
</dbReference>
<proteinExistence type="inferred from homology"/>
<dbReference type="GO" id="GO:0005525">
    <property type="term" value="F:GTP binding"/>
    <property type="evidence" value="ECO:0007669"/>
    <property type="project" value="UniProtKB-KW"/>
</dbReference>
<dbReference type="InterPro" id="IPR006703">
    <property type="entry name" value="G_AIG1"/>
</dbReference>
<evidence type="ECO:0000256" key="1">
    <source>
        <dbReference type="ARBA" id="ARBA00008535"/>
    </source>
</evidence>
<keyword evidence="4" id="KW-0472">Membrane</keyword>
<evidence type="ECO:0000313" key="6">
    <source>
        <dbReference type="EMBL" id="KAK3755077.1"/>
    </source>
</evidence>
<dbReference type="EMBL" id="JAWDGP010005611">
    <property type="protein sequence ID" value="KAK3755077.1"/>
    <property type="molecule type" value="Genomic_DNA"/>
</dbReference>
<evidence type="ECO:0000259" key="5">
    <source>
        <dbReference type="PROSITE" id="PS51720"/>
    </source>
</evidence>
<evidence type="ECO:0000256" key="3">
    <source>
        <dbReference type="ARBA" id="ARBA00023134"/>
    </source>
</evidence>
<gene>
    <name evidence="6" type="ORF">RRG08_039355</name>
</gene>
<dbReference type="SUPFAM" id="SSF52540">
    <property type="entry name" value="P-loop containing nucleoside triphosphate hydrolases"/>
    <property type="match status" value="1"/>
</dbReference>
<dbReference type="AlphaFoldDB" id="A0AAE0YRA6"/>
<organism evidence="6 7">
    <name type="scientific">Elysia crispata</name>
    <name type="common">lettuce slug</name>
    <dbReference type="NCBI Taxonomy" id="231223"/>
    <lineage>
        <taxon>Eukaryota</taxon>
        <taxon>Metazoa</taxon>
        <taxon>Spiralia</taxon>
        <taxon>Lophotrochozoa</taxon>
        <taxon>Mollusca</taxon>
        <taxon>Gastropoda</taxon>
        <taxon>Heterobranchia</taxon>
        <taxon>Euthyneura</taxon>
        <taxon>Panpulmonata</taxon>
        <taxon>Sacoglossa</taxon>
        <taxon>Placobranchoidea</taxon>
        <taxon>Plakobranchidae</taxon>
        <taxon>Elysia</taxon>
    </lineage>
</organism>
<dbReference type="InterPro" id="IPR027417">
    <property type="entry name" value="P-loop_NTPase"/>
</dbReference>